<dbReference type="AlphaFoldDB" id="A0A132MKV2"/>
<protein>
    <recommendedName>
        <fullName evidence="13">Integral membrane protein</fullName>
    </recommendedName>
</protein>
<feature type="transmembrane region" description="Helical" evidence="10">
    <location>
        <begin position="30"/>
        <end position="53"/>
    </location>
</feature>
<evidence type="ECO:0000256" key="2">
    <source>
        <dbReference type="ARBA" id="ARBA00004687"/>
    </source>
</evidence>
<comment type="pathway">
    <text evidence="2">Glycolipid biosynthesis; glycosylphosphatidylinositol-anchor biosynthesis.</text>
</comment>
<dbReference type="RefSeq" id="WP_079046205.1">
    <property type="nucleotide sequence ID" value="NZ_JYIJ01000019.1"/>
</dbReference>
<evidence type="ECO:0000256" key="7">
    <source>
        <dbReference type="ARBA" id="ARBA00022824"/>
    </source>
</evidence>
<evidence type="ECO:0008006" key="13">
    <source>
        <dbReference type="Google" id="ProtNLM"/>
    </source>
</evidence>
<keyword evidence="7" id="KW-0256">Endoplasmic reticulum</keyword>
<reference evidence="12" key="1">
    <citation type="submission" date="2015-04" db="EMBL/GenBank/DDBJ databases">
        <title>Physiological reanalysis, assessment of diazotrophy, and genome sequences of multiple isolates of Streptomyces thermoautotrophicus.</title>
        <authorList>
            <person name="MacKellar D.C."/>
            <person name="Lieber L."/>
            <person name="Norman J."/>
            <person name="Bolger A."/>
            <person name="Tobin C."/>
            <person name="Murray J.W."/>
            <person name="Chang R."/>
            <person name="Ford T."/>
            <person name="Nguyen P.Q."/>
            <person name="Woodward J."/>
            <person name="Permingeat H."/>
            <person name="Joshi N.S."/>
            <person name="Silver P.A."/>
            <person name="Usadel B."/>
            <person name="Rutherford A.W."/>
            <person name="Friesen M."/>
            <person name="Prell J."/>
        </authorList>
    </citation>
    <scope>NUCLEOTIDE SEQUENCE [LARGE SCALE GENOMIC DNA]</scope>
    <source>
        <strain evidence="12">H1</strain>
    </source>
</reference>
<feature type="transmembrane region" description="Helical" evidence="10">
    <location>
        <begin position="151"/>
        <end position="184"/>
    </location>
</feature>
<dbReference type="GO" id="GO:0000009">
    <property type="term" value="F:alpha-1,6-mannosyltransferase activity"/>
    <property type="evidence" value="ECO:0007669"/>
    <property type="project" value="InterPro"/>
</dbReference>
<keyword evidence="6 10" id="KW-0812">Transmembrane</keyword>
<evidence type="ECO:0000256" key="6">
    <source>
        <dbReference type="ARBA" id="ARBA00022692"/>
    </source>
</evidence>
<dbReference type="PATRIC" id="fig|1469144.10.peg.102"/>
<evidence type="ECO:0000256" key="9">
    <source>
        <dbReference type="ARBA" id="ARBA00023136"/>
    </source>
</evidence>
<feature type="transmembrane region" description="Helical" evidence="10">
    <location>
        <begin position="333"/>
        <end position="350"/>
    </location>
</feature>
<organism evidence="11 12">
    <name type="scientific">Carbonactinospora thermoautotrophica</name>
    <dbReference type="NCBI Taxonomy" id="1469144"/>
    <lineage>
        <taxon>Bacteria</taxon>
        <taxon>Bacillati</taxon>
        <taxon>Actinomycetota</taxon>
        <taxon>Actinomycetes</taxon>
        <taxon>Kitasatosporales</taxon>
        <taxon>Carbonactinosporaceae</taxon>
        <taxon>Carbonactinospora</taxon>
    </lineage>
</organism>
<feature type="transmembrane region" description="Helical" evidence="10">
    <location>
        <begin position="204"/>
        <end position="225"/>
    </location>
</feature>
<evidence type="ECO:0000256" key="10">
    <source>
        <dbReference type="SAM" id="Phobius"/>
    </source>
</evidence>
<dbReference type="GO" id="GO:0006506">
    <property type="term" value="P:GPI anchor biosynthetic process"/>
    <property type="evidence" value="ECO:0007669"/>
    <property type="project" value="UniProtKB-UniPathway"/>
</dbReference>
<dbReference type="PANTHER" id="PTHR12468:SF2">
    <property type="entry name" value="GPI MANNOSYLTRANSFERASE 2"/>
    <property type="match status" value="1"/>
</dbReference>
<keyword evidence="3" id="KW-0337">GPI-anchor biosynthesis</keyword>
<dbReference type="GO" id="GO:0031501">
    <property type="term" value="C:mannosyltransferase complex"/>
    <property type="evidence" value="ECO:0007669"/>
    <property type="project" value="TreeGrafter"/>
</dbReference>
<keyword evidence="5" id="KW-0808">Transferase</keyword>
<keyword evidence="12" id="KW-1185">Reference proteome</keyword>
<dbReference type="UniPathway" id="UPA00196"/>
<dbReference type="Pfam" id="PF04188">
    <property type="entry name" value="Mannosyl_trans2"/>
    <property type="match status" value="1"/>
</dbReference>
<keyword evidence="4" id="KW-0328">Glycosyltransferase</keyword>
<gene>
    <name evidence="11" type="ORF">LI90_33</name>
</gene>
<evidence type="ECO:0000256" key="3">
    <source>
        <dbReference type="ARBA" id="ARBA00022502"/>
    </source>
</evidence>
<evidence type="ECO:0000256" key="5">
    <source>
        <dbReference type="ARBA" id="ARBA00022679"/>
    </source>
</evidence>
<dbReference type="PANTHER" id="PTHR12468">
    <property type="entry name" value="GPI MANNOSYLTRANSFERASE 2"/>
    <property type="match status" value="1"/>
</dbReference>
<evidence type="ECO:0000256" key="8">
    <source>
        <dbReference type="ARBA" id="ARBA00022989"/>
    </source>
</evidence>
<evidence type="ECO:0000256" key="1">
    <source>
        <dbReference type="ARBA" id="ARBA00004477"/>
    </source>
</evidence>
<proteinExistence type="predicted"/>
<dbReference type="InterPro" id="IPR007315">
    <property type="entry name" value="PIG-V/Gpi18"/>
</dbReference>
<feature type="transmembrane region" description="Helical" evidence="10">
    <location>
        <begin position="237"/>
        <end position="257"/>
    </location>
</feature>
<dbReference type="Proteomes" id="UP000070188">
    <property type="component" value="Unassembled WGS sequence"/>
</dbReference>
<feature type="transmembrane region" description="Helical" evidence="10">
    <location>
        <begin position="305"/>
        <end position="326"/>
    </location>
</feature>
<name>A0A132MKV2_9ACTN</name>
<dbReference type="STRING" id="1469144.LI90_33"/>
<keyword evidence="8 10" id="KW-1133">Transmembrane helix</keyword>
<dbReference type="EMBL" id="LAXD01000001">
    <property type="protein sequence ID" value="KWW98413.1"/>
    <property type="molecule type" value="Genomic_DNA"/>
</dbReference>
<accession>A0A132MKV2</accession>
<evidence type="ECO:0000313" key="12">
    <source>
        <dbReference type="Proteomes" id="UP000070188"/>
    </source>
</evidence>
<keyword evidence="9 10" id="KW-0472">Membrane</keyword>
<evidence type="ECO:0000313" key="11">
    <source>
        <dbReference type="EMBL" id="KWW98413.1"/>
    </source>
</evidence>
<sequence length="402" mass="44561">MALLDQDPVVRADPKENRGRFRVLSGGDLAALRLWLLTRVSVFLLVGASAWIFSGDANAKRPVPYLQRWAQWDWEHYQHIAQYGYFNPDHPGRVPLEAFFPGFPLLVRAVHVVVPDWVLAGLLVSFVAGAVAMVALRRLADLEAPGTGERAVLLLLLAPTAVFLAAGYTEALFLAFAIPAWLAARRGRWWLAGLLAGCSAVVRVSGLFLGCALVVEFLLGASGLLGRVRAGERVGRVLLQAPALAFPFLSTFAYAAYLHAKTGDWLAWQHAQEKGWYRRFMSPVDTFLNTWHAAVDGLYPTQFAWMFRIEILTVAVGVALTGWLLARRRWGEATWVGLQVVALGTSFWYFSVPRAALLWWPLWIGLAAWSRRRPGALTAYLVTVAPFMVVFTLAFSTGRWAG</sequence>
<comment type="subcellular location">
    <subcellularLocation>
        <location evidence="1">Endoplasmic reticulum membrane</location>
        <topology evidence="1">Multi-pass membrane protein</topology>
    </subcellularLocation>
</comment>
<feature type="transmembrane region" description="Helical" evidence="10">
    <location>
        <begin position="379"/>
        <end position="401"/>
    </location>
</feature>
<evidence type="ECO:0000256" key="4">
    <source>
        <dbReference type="ARBA" id="ARBA00022676"/>
    </source>
</evidence>
<comment type="caution">
    <text evidence="11">The sequence shown here is derived from an EMBL/GenBank/DDBJ whole genome shotgun (WGS) entry which is preliminary data.</text>
</comment>
<dbReference type="GO" id="GO:0004376">
    <property type="term" value="F:GPI mannosyltransferase activity"/>
    <property type="evidence" value="ECO:0007669"/>
    <property type="project" value="InterPro"/>
</dbReference>
<dbReference type="GO" id="GO:0016020">
    <property type="term" value="C:membrane"/>
    <property type="evidence" value="ECO:0007669"/>
    <property type="project" value="GOC"/>
</dbReference>
<feature type="transmembrane region" description="Helical" evidence="10">
    <location>
        <begin position="117"/>
        <end position="139"/>
    </location>
</feature>